<protein>
    <submittedName>
        <fullName evidence="1">Lasso peptide biosynthesis PqqD family chaperone</fullName>
    </submittedName>
</protein>
<keyword evidence="2" id="KW-1185">Reference proteome</keyword>
<reference evidence="1 2" key="1">
    <citation type="submission" date="2019-04" db="EMBL/GenBank/DDBJ databases">
        <title>Bacillus sediminilitoris sp. nov., isolated from a tidal flat sediment on the East China Sea.</title>
        <authorList>
            <person name="Wei Y."/>
            <person name="Mao H."/>
            <person name="Fang J."/>
        </authorList>
    </citation>
    <scope>NUCLEOTIDE SEQUENCE [LARGE SCALE GENOMIC DNA]</scope>
    <source>
        <strain evidence="1 2">DSL-17</strain>
    </source>
</reference>
<dbReference type="Proteomes" id="UP000310334">
    <property type="component" value="Unassembled WGS sequence"/>
</dbReference>
<dbReference type="NCBIfam" id="NF033536">
    <property type="entry name" value="lasso_PqqD_Bac"/>
    <property type="match status" value="1"/>
</dbReference>
<dbReference type="EMBL" id="SSNT01000006">
    <property type="protein sequence ID" value="THF80554.1"/>
    <property type="molecule type" value="Genomic_DNA"/>
</dbReference>
<name>A0A4S4C0S7_9BACI</name>
<dbReference type="Pfam" id="PF05402">
    <property type="entry name" value="PqqD"/>
    <property type="match status" value="1"/>
</dbReference>
<dbReference type="Gene3D" id="1.10.10.1150">
    <property type="entry name" value="Coenzyme PQQ synthesis protein D (PqqD)"/>
    <property type="match status" value="1"/>
</dbReference>
<proteinExistence type="predicted"/>
<evidence type="ECO:0000313" key="2">
    <source>
        <dbReference type="Proteomes" id="UP000310334"/>
    </source>
</evidence>
<sequence length="99" mass="11172">MIKIQSLSISNFICQVEGNIVSDMDDEKVILSIQNGKYYNLGDLGGKIWELIKSPISIEQLVKGLMAHYEVEESECSEQVLNFLKSLYDEGLIQVEKTS</sequence>
<dbReference type="AlphaFoldDB" id="A0A4S4C0S7"/>
<dbReference type="RefSeq" id="WP_136353079.1">
    <property type="nucleotide sequence ID" value="NZ_CP046266.1"/>
</dbReference>
<gene>
    <name evidence="1" type="ORF">E6W99_09135</name>
</gene>
<dbReference type="OrthoDB" id="1495225at2"/>
<dbReference type="InterPro" id="IPR041881">
    <property type="entry name" value="PqqD_sf"/>
</dbReference>
<evidence type="ECO:0000313" key="1">
    <source>
        <dbReference type="EMBL" id="THF80554.1"/>
    </source>
</evidence>
<accession>A0A4S4C0S7</accession>
<organism evidence="1 2">
    <name type="scientific">Metabacillus sediminilitoris</name>
    <dbReference type="NCBI Taxonomy" id="2567941"/>
    <lineage>
        <taxon>Bacteria</taxon>
        <taxon>Bacillati</taxon>
        <taxon>Bacillota</taxon>
        <taxon>Bacilli</taxon>
        <taxon>Bacillales</taxon>
        <taxon>Bacillaceae</taxon>
        <taxon>Metabacillus</taxon>
    </lineage>
</organism>
<comment type="caution">
    <text evidence="1">The sequence shown here is derived from an EMBL/GenBank/DDBJ whole genome shotgun (WGS) entry which is preliminary data.</text>
</comment>
<dbReference type="InterPro" id="IPR008792">
    <property type="entry name" value="PQQD"/>
</dbReference>